<dbReference type="EMBL" id="CP000930">
    <property type="protein sequence ID" value="ABZ84514.1"/>
    <property type="molecule type" value="Genomic_DNA"/>
</dbReference>
<dbReference type="HOGENOM" id="CLU_3344448_0_0_9"/>
<sequence length="37" mass="4619">MRFYRIRLHVVTGSDEAFRLRDSDYFRFSLFLDSVRF</sequence>
<evidence type="ECO:0000313" key="1">
    <source>
        <dbReference type="EMBL" id="ABZ84514.1"/>
    </source>
</evidence>
<name>B0TFT4_HELMI</name>
<proteinExistence type="predicted"/>
<dbReference type="Proteomes" id="UP000008550">
    <property type="component" value="Chromosome"/>
</dbReference>
<keyword evidence="2" id="KW-1185">Reference proteome</keyword>
<reference evidence="1 2" key="1">
    <citation type="journal article" date="2008" name="J. Bacteriol.">
        <title>The genome of Heliobacterium modesticaldum, a phototrophic representative of the Firmicutes containing the simplest photosynthetic apparatus.</title>
        <authorList>
            <person name="Sattley W.M."/>
            <person name="Madigan M.T."/>
            <person name="Swingley W.D."/>
            <person name="Cheung P.C."/>
            <person name="Clocksin K.M."/>
            <person name="Conrad A.L."/>
            <person name="Dejesa L.C."/>
            <person name="Honchak B.M."/>
            <person name="Jung D.O."/>
            <person name="Karbach L.E."/>
            <person name="Kurdoglu A."/>
            <person name="Lahiri S."/>
            <person name="Mastrian S.D."/>
            <person name="Page L.E."/>
            <person name="Taylor H.L."/>
            <person name="Wang Z.T."/>
            <person name="Raymond J."/>
            <person name="Chen M."/>
            <person name="Blankenship R.E."/>
            <person name="Touchman J.W."/>
        </authorList>
    </citation>
    <scope>NUCLEOTIDE SEQUENCE [LARGE SCALE GENOMIC DNA]</scope>
    <source>
        <strain evidence="2">ATCC 51547 / Ice1</strain>
    </source>
</reference>
<dbReference type="AlphaFoldDB" id="B0TFT4"/>
<protein>
    <submittedName>
        <fullName evidence="1">Uncharacterized protein</fullName>
    </submittedName>
</protein>
<organism evidence="1 2">
    <name type="scientific">Heliobacterium modesticaldum (strain ATCC 51547 / Ice1)</name>
    <dbReference type="NCBI Taxonomy" id="498761"/>
    <lineage>
        <taxon>Bacteria</taxon>
        <taxon>Bacillati</taxon>
        <taxon>Bacillota</taxon>
        <taxon>Clostridia</taxon>
        <taxon>Eubacteriales</taxon>
        <taxon>Heliobacteriaceae</taxon>
        <taxon>Heliomicrobium</taxon>
    </lineage>
</organism>
<accession>B0TFT4</accession>
<dbReference type="KEGG" id="hmo:HM1_1956"/>
<gene>
    <name evidence="1" type="ORF">HM1_1956</name>
</gene>
<evidence type="ECO:0000313" key="2">
    <source>
        <dbReference type="Proteomes" id="UP000008550"/>
    </source>
</evidence>